<proteinExistence type="predicted"/>
<dbReference type="Proteomes" id="UP000542674">
    <property type="component" value="Unassembled WGS sequence"/>
</dbReference>
<dbReference type="InterPro" id="IPR050832">
    <property type="entry name" value="Bact_Acetyltransf"/>
</dbReference>
<dbReference type="InterPro" id="IPR016181">
    <property type="entry name" value="Acyl_CoA_acyltransferase"/>
</dbReference>
<organism evidence="4 5">
    <name type="scientific">Saccharothrix violaceirubra</name>
    <dbReference type="NCBI Taxonomy" id="413306"/>
    <lineage>
        <taxon>Bacteria</taxon>
        <taxon>Bacillati</taxon>
        <taxon>Actinomycetota</taxon>
        <taxon>Actinomycetes</taxon>
        <taxon>Pseudonocardiales</taxon>
        <taxon>Pseudonocardiaceae</taxon>
        <taxon>Saccharothrix</taxon>
    </lineage>
</organism>
<comment type="caution">
    <text evidence="4">The sequence shown here is derived from an EMBL/GenBank/DDBJ whole genome shotgun (WGS) entry which is preliminary data.</text>
</comment>
<keyword evidence="4" id="KW-0687">Ribonucleoprotein</keyword>
<gene>
    <name evidence="4" type="ORF">F4559_000954</name>
</gene>
<protein>
    <submittedName>
        <fullName evidence="4">Ribosomal protein S18 acetylase RimI-like enzyme</fullName>
    </submittedName>
</protein>
<dbReference type="SUPFAM" id="SSF55729">
    <property type="entry name" value="Acyl-CoA N-acyltransferases (Nat)"/>
    <property type="match status" value="1"/>
</dbReference>
<dbReference type="AlphaFoldDB" id="A0A7W7SZ99"/>
<keyword evidence="4" id="KW-0689">Ribosomal protein</keyword>
<reference evidence="4 5" key="1">
    <citation type="submission" date="2020-08" db="EMBL/GenBank/DDBJ databases">
        <title>Sequencing the genomes of 1000 actinobacteria strains.</title>
        <authorList>
            <person name="Klenk H.-P."/>
        </authorList>
    </citation>
    <scope>NUCLEOTIDE SEQUENCE [LARGE SCALE GENOMIC DNA]</scope>
    <source>
        <strain evidence="4 5">DSM 45084</strain>
    </source>
</reference>
<dbReference type="RefSeq" id="WP_184666354.1">
    <property type="nucleotide sequence ID" value="NZ_BAABAI010000034.1"/>
</dbReference>
<keyword evidence="2" id="KW-0012">Acyltransferase</keyword>
<dbReference type="Gene3D" id="3.40.630.30">
    <property type="match status" value="1"/>
</dbReference>
<dbReference type="Pfam" id="PF13508">
    <property type="entry name" value="Acetyltransf_7"/>
    <property type="match status" value="1"/>
</dbReference>
<evidence type="ECO:0000313" key="5">
    <source>
        <dbReference type="Proteomes" id="UP000542674"/>
    </source>
</evidence>
<dbReference type="PANTHER" id="PTHR43877:SF2">
    <property type="entry name" value="AMINOALKYLPHOSPHONATE N-ACETYLTRANSFERASE-RELATED"/>
    <property type="match status" value="1"/>
</dbReference>
<evidence type="ECO:0000256" key="2">
    <source>
        <dbReference type="ARBA" id="ARBA00023315"/>
    </source>
</evidence>
<dbReference type="PROSITE" id="PS51186">
    <property type="entry name" value="GNAT"/>
    <property type="match status" value="1"/>
</dbReference>
<evidence type="ECO:0000313" key="4">
    <source>
        <dbReference type="EMBL" id="MBB4963595.1"/>
    </source>
</evidence>
<evidence type="ECO:0000256" key="1">
    <source>
        <dbReference type="ARBA" id="ARBA00022679"/>
    </source>
</evidence>
<dbReference type="CDD" id="cd04301">
    <property type="entry name" value="NAT_SF"/>
    <property type="match status" value="1"/>
</dbReference>
<dbReference type="EMBL" id="JACHJS010000001">
    <property type="protein sequence ID" value="MBB4963595.1"/>
    <property type="molecule type" value="Genomic_DNA"/>
</dbReference>
<feature type="domain" description="N-acetyltransferase" evidence="3">
    <location>
        <begin position="1"/>
        <end position="170"/>
    </location>
</feature>
<keyword evidence="5" id="KW-1185">Reference proteome</keyword>
<dbReference type="InterPro" id="IPR000182">
    <property type="entry name" value="GNAT_dom"/>
</dbReference>
<name>A0A7W7SZ99_9PSEU</name>
<dbReference type="GO" id="GO:0016747">
    <property type="term" value="F:acyltransferase activity, transferring groups other than amino-acyl groups"/>
    <property type="evidence" value="ECO:0007669"/>
    <property type="project" value="InterPro"/>
</dbReference>
<evidence type="ECO:0000259" key="3">
    <source>
        <dbReference type="PROSITE" id="PS51186"/>
    </source>
</evidence>
<keyword evidence="1" id="KW-0808">Transferase</keyword>
<accession>A0A7W7SZ99</accession>
<sequence>MITESTSAGLLADADELADLLLTVVAGGSSVGFLATLTHAEAVTWWRGLAAPLANGALTLWVARAEGRIVGTVQLRHGTMPNGTHRAEVAKLMVAPSARGWGVGRRLLDTAERGAARLGRTLLVLDTETGSPAENLYRSAGWTEVGRIPDFAADPGGALRPTTLFYKLATAGTPPTVP</sequence>
<dbReference type="PANTHER" id="PTHR43877">
    <property type="entry name" value="AMINOALKYLPHOSPHONATE N-ACETYLTRANSFERASE-RELATED-RELATED"/>
    <property type="match status" value="1"/>
</dbReference>
<dbReference type="GO" id="GO:0005840">
    <property type="term" value="C:ribosome"/>
    <property type="evidence" value="ECO:0007669"/>
    <property type="project" value="UniProtKB-KW"/>
</dbReference>